<evidence type="ECO:0000313" key="11">
    <source>
        <dbReference type="Proteomes" id="UP000473531"/>
    </source>
</evidence>
<dbReference type="SMART" id="SM00382">
    <property type="entry name" value="AAA"/>
    <property type="match status" value="1"/>
</dbReference>
<evidence type="ECO:0000259" key="9">
    <source>
        <dbReference type="PROSITE" id="PS50929"/>
    </source>
</evidence>
<sequence length="632" mass="67274">MMASGGKLKNFIPAQIAPEHTGPLHSGPEYAGLFQNARSVFAPVISAYAPLLPLVALLGLLASLLEGIGIGMLVPLAALSLSGGASLPAALPQPIRSIAELVIALDPQDRMLALASVVVTLVLLRGLVQAANNILIANIEVKMGRDIRNALSARILALDYPFFLKHQASRLVQIISADSWSVSDAVKSALTMVPAAAGLLVFCALLVWVDWRLFLIVLAGAVLVQMALLMLERRQKSLSLSATDANHALGDRMLAIVNAMRVIRIFGQQQAEQRQFENASAQVGSRMFAARRLAAFVLPTVDLFIALIFIAILIAAYRFQLSIAEVTTFLLLLSRAQPHAHVISQARTGMASVQGPISEVQWLLQQEGPRAQLAQQDFRIDQPIHFRGVSYAFPARDAVAGDPVDSDDGAQDQAAISNVSFTLEPGSITALIGPSGSGKTTLANLVCRLLEPSTGAVQVGDIAATDIAPALWRSRMAIAGQNTGLTQGSIADNIRYGRPDASAEDVAQAAQDAGVSEFAHALADGLETEVGMSGLSLSGGQRQRIGLARAMLRRPDVLILDEATNSVDAMSEQHIMQLLAQRRHFTTALVISHRRSTLAACDYGIVLDGGKIVETGPVQSLAYYRAMAGQRP</sequence>
<keyword evidence="5 7" id="KW-1133">Transmembrane helix</keyword>
<dbReference type="OrthoDB" id="5288711at2"/>
<feature type="transmembrane region" description="Helical" evidence="7">
    <location>
        <begin position="293"/>
        <end position="317"/>
    </location>
</feature>
<evidence type="ECO:0000256" key="5">
    <source>
        <dbReference type="ARBA" id="ARBA00022989"/>
    </source>
</evidence>
<evidence type="ECO:0000256" key="4">
    <source>
        <dbReference type="ARBA" id="ARBA00022840"/>
    </source>
</evidence>
<dbReference type="SUPFAM" id="SSF90123">
    <property type="entry name" value="ABC transporter transmembrane region"/>
    <property type="match status" value="1"/>
</dbReference>
<dbReference type="PROSITE" id="PS50893">
    <property type="entry name" value="ABC_TRANSPORTER_2"/>
    <property type="match status" value="1"/>
</dbReference>
<dbReference type="Gene3D" id="1.20.1560.10">
    <property type="entry name" value="ABC transporter type 1, transmembrane domain"/>
    <property type="match status" value="1"/>
</dbReference>
<dbReference type="SUPFAM" id="SSF52540">
    <property type="entry name" value="P-loop containing nucleoside triphosphate hydrolases"/>
    <property type="match status" value="1"/>
</dbReference>
<dbReference type="GO" id="GO:0016887">
    <property type="term" value="F:ATP hydrolysis activity"/>
    <property type="evidence" value="ECO:0007669"/>
    <property type="project" value="InterPro"/>
</dbReference>
<proteinExistence type="predicted"/>
<dbReference type="InterPro" id="IPR027417">
    <property type="entry name" value="P-loop_NTPase"/>
</dbReference>
<dbReference type="Proteomes" id="UP000473531">
    <property type="component" value="Unassembled WGS sequence"/>
</dbReference>
<dbReference type="InterPro" id="IPR036640">
    <property type="entry name" value="ABC1_TM_sf"/>
</dbReference>
<dbReference type="PANTHER" id="PTHR24221:SF654">
    <property type="entry name" value="ATP-BINDING CASSETTE SUB-FAMILY B MEMBER 6"/>
    <property type="match status" value="1"/>
</dbReference>
<accession>A0A6L7GHJ3</accession>
<gene>
    <name evidence="10" type="ORF">GRI44_11615</name>
</gene>
<protein>
    <submittedName>
        <fullName evidence="10">ATP-binding cassette domain-containing protein</fullName>
    </submittedName>
</protein>
<feature type="domain" description="ABC transmembrane type-1" evidence="9">
    <location>
        <begin position="76"/>
        <end position="337"/>
    </location>
</feature>
<keyword evidence="3" id="KW-0547">Nucleotide-binding</keyword>
<evidence type="ECO:0000256" key="7">
    <source>
        <dbReference type="SAM" id="Phobius"/>
    </source>
</evidence>
<evidence type="ECO:0000259" key="8">
    <source>
        <dbReference type="PROSITE" id="PS50893"/>
    </source>
</evidence>
<evidence type="ECO:0000256" key="1">
    <source>
        <dbReference type="ARBA" id="ARBA00004651"/>
    </source>
</evidence>
<keyword evidence="6 7" id="KW-0472">Membrane</keyword>
<dbReference type="PANTHER" id="PTHR24221">
    <property type="entry name" value="ATP-BINDING CASSETTE SUB-FAMILY B"/>
    <property type="match status" value="1"/>
</dbReference>
<dbReference type="EMBL" id="WTYU01000002">
    <property type="protein sequence ID" value="MXP15397.1"/>
    <property type="molecule type" value="Genomic_DNA"/>
</dbReference>
<evidence type="ECO:0000256" key="2">
    <source>
        <dbReference type="ARBA" id="ARBA00022692"/>
    </source>
</evidence>
<dbReference type="GO" id="GO:0140359">
    <property type="term" value="F:ABC-type transporter activity"/>
    <property type="evidence" value="ECO:0007669"/>
    <property type="project" value="InterPro"/>
</dbReference>
<dbReference type="GO" id="GO:0005524">
    <property type="term" value="F:ATP binding"/>
    <property type="evidence" value="ECO:0007669"/>
    <property type="project" value="UniProtKB-KW"/>
</dbReference>
<feature type="transmembrane region" description="Helical" evidence="7">
    <location>
        <begin position="213"/>
        <end position="231"/>
    </location>
</feature>
<dbReference type="PROSITE" id="PS50929">
    <property type="entry name" value="ABC_TM1F"/>
    <property type="match status" value="1"/>
</dbReference>
<reference evidence="10 11" key="1">
    <citation type="submission" date="2019-12" db="EMBL/GenBank/DDBJ databases">
        <title>Genomic-based taxomic classification of the family Erythrobacteraceae.</title>
        <authorList>
            <person name="Xu L."/>
        </authorList>
    </citation>
    <scope>NUCLEOTIDE SEQUENCE [LARGE SCALE GENOMIC DNA]</scope>
    <source>
        <strain evidence="10 11">KCTC 52259</strain>
    </source>
</reference>
<dbReference type="AlphaFoldDB" id="A0A6L7GHJ3"/>
<dbReference type="Pfam" id="PF00664">
    <property type="entry name" value="ABC_membrane"/>
    <property type="match status" value="1"/>
</dbReference>
<feature type="transmembrane region" description="Helical" evidence="7">
    <location>
        <begin position="68"/>
        <end position="91"/>
    </location>
</feature>
<evidence type="ECO:0000256" key="3">
    <source>
        <dbReference type="ARBA" id="ARBA00022741"/>
    </source>
</evidence>
<dbReference type="InterPro" id="IPR017871">
    <property type="entry name" value="ABC_transporter-like_CS"/>
</dbReference>
<dbReference type="GO" id="GO:0005886">
    <property type="term" value="C:plasma membrane"/>
    <property type="evidence" value="ECO:0007669"/>
    <property type="project" value="UniProtKB-SubCell"/>
</dbReference>
<evidence type="ECO:0000256" key="6">
    <source>
        <dbReference type="ARBA" id="ARBA00023136"/>
    </source>
</evidence>
<feature type="transmembrane region" description="Helical" evidence="7">
    <location>
        <begin position="189"/>
        <end position="207"/>
    </location>
</feature>
<dbReference type="InterPro" id="IPR011527">
    <property type="entry name" value="ABC1_TM_dom"/>
</dbReference>
<feature type="domain" description="ABC transporter" evidence="8">
    <location>
        <begin position="384"/>
        <end position="630"/>
    </location>
</feature>
<evidence type="ECO:0000313" key="10">
    <source>
        <dbReference type="EMBL" id="MXP15397.1"/>
    </source>
</evidence>
<dbReference type="Gene3D" id="3.40.50.300">
    <property type="entry name" value="P-loop containing nucleotide triphosphate hydrolases"/>
    <property type="match status" value="1"/>
</dbReference>
<organism evidence="10 11">
    <name type="scientific">Allopontixanthobacter confluentis</name>
    <dbReference type="NCBI Taxonomy" id="1849021"/>
    <lineage>
        <taxon>Bacteria</taxon>
        <taxon>Pseudomonadati</taxon>
        <taxon>Pseudomonadota</taxon>
        <taxon>Alphaproteobacteria</taxon>
        <taxon>Sphingomonadales</taxon>
        <taxon>Erythrobacteraceae</taxon>
        <taxon>Allopontixanthobacter</taxon>
    </lineage>
</organism>
<feature type="transmembrane region" description="Helical" evidence="7">
    <location>
        <begin position="40"/>
        <end position="61"/>
    </location>
</feature>
<comment type="caution">
    <text evidence="10">The sequence shown here is derived from an EMBL/GenBank/DDBJ whole genome shotgun (WGS) entry which is preliminary data.</text>
</comment>
<dbReference type="CDD" id="cd07346">
    <property type="entry name" value="ABC_6TM_exporters"/>
    <property type="match status" value="1"/>
</dbReference>
<dbReference type="PROSITE" id="PS00211">
    <property type="entry name" value="ABC_TRANSPORTER_1"/>
    <property type="match status" value="1"/>
</dbReference>
<dbReference type="Pfam" id="PF00005">
    <property type="entry name" value="ABC_tran"/>
    <property type="match status" value="1"/>
</dbReference>
<dbReference type="RefSeq" id="WP_160601923.1">
    <property type="nucleotide sequence ID" value="NZ_WTYU01000002.1"/>
</dbReference>
<dbReference type="InterPro" id="IPR003439">
    <property type="entry name" value="ABC_transporter-like_ATP-bd"/>
</dbReference>
<keyword evidence="11" id="KW-1185">Reference proteome</keyword>
<dbReference type="InterPro" id="IPR003593">
    <property type="entry name" value="AAA+_ATPase"/>
</dbReference>
<dbReference type="InterPro" id="IPR039421">
    <property type="entry name" value="Type_1_exporter"/>
</dbReference>
<keyword evidence="2 7" id="KW-0812">Transmembrane</keyword>
<name>A0A6L7GHJ3_9SPHN</name>
<feature type="transmembrane region" description="Helical" evidence="7">
    <location>
        <begin position="111"/>
        <end position="128"/>
    </location>
</feature>
<keyword evidence="4 10" id="KW-0067">ATP-binding</keyword>
<comment type="subcellular location">
    <subcellularLocation>
        <location evidence="1">Cell membrane</location>
        <topology evidence="1">Multi-pass membrane protein</topology>
    </subcellularLocation>
</comment>